<dbReference type="STRING" id="578462.A0A0L0SVD7"/>
<evidence type="ECO:0000259" key="4">
    <source>
        <dbReference type="PROSITE" id="PS50102"/>
    </source>
</evidence>
<feature type="compositionally biased region" description="Low complexity" evidence="3">
    <location>
        <begin position="33"/>
        <end position="46"/>
    </location>
</feature>
<dbReference type="InterPro" id="IPR012677">
    <property type="entry name" value="Nucleotide-bd_a/b_plait_sf"/>
</dbReference>
<dbReference type="PANTHER" id="PTHR15481:SF0">
    <property type="entry name" value="LD23870P-RELATED"/>
    <property type="match status" value="1"/>
</dbReference>
<dbReference type="SUPFAM" id="SSF54928">
    <property type="entry name" value="RNA-binding domain, RBD"/>
    <property type="match status" value="1"/>
</dbReference>
<dbReference type="GO" id="GO:0000398">
    <property type="term" value="P:mRNA splicing, via spliceosome"/>
    <property type="evidence" value="ECO:0007669"/>
    <property type="project" value="TreeGrafter"/>
</dbReference>
<dbReference type="PANTHER" id="PTHR15481">
    <property type="entry name" value="RIBONUCLEIC ACID BINDING PROTEIN S1"/>
    <property type="match status" value="1"/>
</dbReference>
<dbReference type="GO" id="GO:0003723">
    <property type="term" value="F:RNA binding"/>
    <property type="evidence" value="ECO:0007669"/>
    <property type="project" value="UniProtKB-UniRule"/>
</dbReference>
<dbReference type="VEuPathDB" id="FungiDB:AMAG_11668"/>
<feature type="region of interest" description="Disordered" evidence="3">
    <location>
        <begin position="33"/>
        <end position="67"/>
    </location>
</feature>
<organism evidence="5 6">
    <name type="scientific">Allomyces macrogynus (strain ATCC 38327)</name>
    <name type="common">Allomyces javanicus var. macrogynus</name>
    <dbReference type="NCBI Taxonomy" id="578462"/>
    <lineage>
        <taxon>Eukaryota</taxon>
        <taxon>Fungi</taxon>
        <taxon>Fungi incertae sedis</taxon>
        <taxon>Blastocladiomycota</taxon>
        <taxon>Blastocladiomycetes</taxon>
        <taxon>Blastocladiales</taxon>
        <taxon>Blastocladiaceae</taxon>
        <taxon>Allomyces</taxon>
    </lineage>
</organism>
<dbReference type="GO" id="GO:0005654">
    <property type="term" value="C:nucleoplasm"/>
    <property type="evidence" value="ECO:0007669"/>
    <property type="project" value="TreeGrafter"/>
</dbReference>
<dbReference type="InterPro" id="IPR035979">
    <property type="entry name" value="RBD_domain_sf"/>
</dbReference>
<proteinExistence type="predicted"/>
<reference evidence="5 6" key="1">
    <citation type="submission" date="2009-11" db="EMBL/GenBank/DDBJ databases">
        <title>Annotation of Allomyces macrogynus ATCC 38327.</title>
        <authorList>
            <consortium name="The Broad Institute Genome Sequencing Platform"/>
            <person name="Russ C."/>
            <person name="Cuomo C."/>
            <person name="Burger G."/>
            <person name="Gray M.W."/>
            <person name="Holland P.W.H."/>
            <person name="King N."/>
            <person name="Lang F.B.F."/>
            <person name="Roger A.J."/>
            <person name="Ruiz-Trillo I."/>
            <person name="Young S.K."/>
            <person name="Zeng Q."/>
            <person name="Gargeya S."/>
            <person name="Fitzgerald M."/>
            <person name="Haas B."/>
            <person name="Abouelleil A."/>
            <person name="Alvarado L."/>
            <person name="Arachchi H.M."/>
            <person name="Berlin A."/>
            <person name="Chapman S.B."/>
            <person name="Gearin G."/>
            <person name="Goldberg J."/>
            <person name="Griggs A."/>
            <person name="Gujja S."/>
            <person name="Hansen M."/>
            <person name="Heiman D."/>
            <person name="Howarth C."/>
            <person name="Larimer J."/>
            <person name="Lui A."/>
            <person name="MacDonald P.J.P."/>
            <person name="McCowen C."/>
            <person name="Montmayeur A."/>
            <person name="Murphy C."/>
            <person name="Neiman D."/>
            <person name="Pearson M."/>
            <person name="Priest M."/>
            <person name="Roberts A."/>
            <person name="Saif S."/>
            <person name="Shea T."/>
            <person name="Sisk P."/>
            <person name="Stolte C."/>
            <person name="Sykes S."/>
            <person name="Wortman J."/>
            <person name="Nusbaum C."/>
            <person name="Birren B."/>
        </authorList>
    </citation>
    <scope>NUCLEOTIDE SEQUENCE [LARGE SCALE GENOMIC DNA]</scope>
    <source>
        <strain evidence="5 6">ATCC 38327</strain>
    </source>
</reference>
<evidence type="ECO:0000313" key="5">
    <source>
        <dbReference type="EMBL" id="KNE66538.1"/>
    </source>
</evidence>
<dbReference type="GO" id="GO:0061574">
    <property type="term" value="C:ASAP complex"/>
    <property type="evidence" value="ECO:0007669"/>
    <property type="project" value="TreeGrafter"/>
</dbReference>
<dbReference type="InterPro" id="IPR000504">
    <property type="entry name" value="RRM_dom"/>
</dbReference>
<keyword evidence="6" id="KW-1185">Reference proteome</keyword>
<evidence type="ECO:0000256" key="3">
    <source>
        <dbReference type="SAM" id="MobiDB-lite"/>
    </source>
</evidence>
<protein>
    <recommendedName>
        <fullName evidence="4">RRM domain-containing protein</fullName>
    </recommendedName>
</protein>
<evidence type="ECO:0000256" key="1">
    <source>
        <dbReference type="ARBA" id="ARBA00022884"/>
    </source>
</evidence>
<sequence>MADSGRLRQVRRGGCARGGRGRAAHGVVVATVKGLQQQQQQQQQQQRSGDALPARAQLPPTCGDRPQHGALALELQKPQPQSLPVPRECPIPPPLPQVALTAPPVAFSLPVAVLFAVAPAAQMVAFTFSLAISASVPLTVSLPVAVPVSLTQSVTASVAPHAHAVPFAVEVAVPQPCTQYQPWPAPTVPLPIAIAVVVACTSTGARHLASVATPFALTPVPAAVSISAFQASLALAPLAIAVPVAPAAPPVLVAIPITSLVLPVAHATAHAQPLAFATQIAVTTPTPFRGPPSSLAAAARAKERRPVAPTTAPRRWSIAVSAPPFPTRSPMPVPPMSAQADQDVIGAAKCKVVVRNMTQATRFVHVREIFGYFGSVTNVELLTTSHRNGTHGTTMCVTYASPTAASDAIAHMDGGEIDGAAPVAISGTPWCAVPEPTDGAAAPAQVAAWREMVAARVAVATTPSNVHFTVPAAESPDVDVAVSATQSSHVHFALSVPIAVSFPVSVARTWTPARGPATRQVGVAAGSVAESLAVALVLAAWQVAVAVVFASWEIPIA</sequence>
<evidence type="ECO:0000256" key="2">
    <source>
        <dbReference type="PROSITE-ProRule" id="PRU00176"/>
    </source>
</evidence>
<dbReference type="Proteomes" id="UP000054350">
    <property type="component" value="Unassembled WGS sequence"/>
</dbReference>
<dbReference type="Gene3D" id="3.30.70.330">
    <property type="match status" value="1"/>
</dbReference>
<feature type="region of interest" description="Disordered" evidence="3">
    <location>
        <begin position="1"/>
        <end position="21"/>
    </location>
</feature>
<dbReference type="AlphaFoldDB" id="A0A0L0SVD7"/>
<evidence type="ECO:0000313" key="6">
    <source>
        <dbReference type="Proteomes" id="UP000054350"/>
    </source>
</evidence>
<name>A0A0L0SVD7_ALLM3</name>
<dbReference type="GO" id="GO:0005737">
    <property type="term" value="C:cytoplasm"/>
    <property type="evidence" value="ECO:0007669"/>
    <property type="project" value="TreeGrafter"/>
</dbReference>
<dbReference type="OrthoDB" id="252020at2759"/>
<accession>A0A0L0SVD7</accession>
<reference evidence="6" key="2">
    <citation type="submission" date="2009-11" db="EMBL/GenBank/DDBJ databases">
        <title>The Genome Sequence of Allomyces macrogynus strain ATCC 38327.</title>
        <authorList>
            <consortium name="The Broad Institute Genome Sequencing Platform"/>
            <person name="Russ C."/>
            <person name="Cuomo C."/>
            <person name="Shea T."/>
            <person name="Young S.K."/>
            <person name="Zeng Q."/>
            <person name="Koehrsen M."/>
            <person name="Haas B."/>
            <person name="Borodovsky M."/>
            <person name="Guigo R."/>
            <person name="Alvarado L."/>
            <person name="Berlin A."/>
            <person name="Borenstein D."/>
            <person name="Chen Z."/>
            <person name="Engels R."/>
            <person name="Freedman E."/>
            <person name="Gellesch M."/>
            <person name="Goldberg J."/>
            <person name="Griggs A."/>
            <person name="Gujja S."/>
            <person name="Heiman D."/>
            <person name="Hepburn T."/>
            <person name="Howarth C."/>
            <person name="Jen D."/>
            <person name="Larson L."/>
            <person name="Lewis B."/>
            <person name="Mehta T."/>
            <person name="Park D."/>
            <person name="Pearson M."/>
            <person name="Roberts A."/>
            <person name="Saif S."/>
            <person name="Shenoy N."/>
            <person name="Sisk P."/>
            <person name="Stolte C."/>
            <person name="Sykes S."/>
            <person name="Walk T."/>
            <person name="White J."/>
            <person name="Yandava C."/>
            <person name="Burger G."/>
            <person name="Gray M.W."/>
            <person name="Holland P.W.H."/>
            <person name="King N."/>
            <person name="Lang F.B.F."/>
            <person name="Roger A.J."/>
            <person name="Ruiz-Trillo I."/>
            <person name="Lander E."/>
            <person name="Nusbaum C."/>
        </authorList>
    </citation>
    <scope>NUCLEOTIDE SEQUENCE [LARGE SCALE GENOMIC DNA]</scope>
    <source>
        <strain evidence="6">ATCC 38327</strain>
    </source>
</reference>
<dbReference type="EMBL" id="GG745350">
    <property type="protein sequence ID" value="KNE66538.1"/>
    <property type="molecule type" value="Genomic_DNA"/>
</dbReference>
<keyword evidence="1 2" id="KW-0694">RNA-binding</keyword>
<dbReference type="PROSITE" id="PS50102">
    <property type="entry name" value="RRM"/>
    <property type="match status" value="1"/>
</dbReference>
<dbReference type="Pfam" id="PF00076">
    <property type="entry name" value="RRM_1"/>
    <property type="match status" value="1"/>
</dbReference>
<feature type="domain" description="RRM" evidence="4">
    <location>
        <begin position="350"/>
        <end position="419"/>
    </location>
</feature>
<gene>
    <name evidence="5" type="ORF">AMAG_11668</name>
</gene>